<accession>A0A7S0K6J0</accession>
<protein>
    <submittedName>
        <fullName evidence="2">Uncharacterized protein</fullName>
    </submittedName>
</protein>
<sequence>MSLARDLALARAVRRLEQAAGALAATADTPPHVPQGQPPALCGSEVISGEPRWTLGERPWHGNAPGGGNAALDEQVRALLARGDECSARAISFAAGRFPDGAIRLAVVRAMLEQQDPPPGDDSARVRASKRPRRSPALAPQRTGASAGAAGVSSNRALKGVPARAEPAIELLSDSSESTDESGPEDSEGAAAAEDVAAGADESARSRVPASQAVVSALGIARSSSDGGPCGRRWPPEPAASATVRRACRVLAAAAGESTILTAWQQACTACTAVRPRAPEFRGVDWAAVRSALTAGLDLLREGCVSGTGEPALAPGRAQAAWLTLKSCADSLRESLRAAAARGDRVGAALAVFAAACSLVSWNAPPAPQARAPSPPPKEGAAPASQSASEDEEPSAAPKRAANVAALPSLDPAASVAGRGVPGEGLPPSYEEWLAVALLGSASVPGSRGKLAAGATAGLDLRGLATASRALVLLAPLMAAPVLRANGRILRRTLAKIRAAALGSDAGQRAMECTEAAMQVSLAAAMELDPTGARSEAAAAAAGPTLNLRAPQSRRRAPRPKSPRTKRAKAPAPAAPAVAAADAASSSTPAAKTTSNPEASRPDRLPPVAGAPAAFSLAPHKVASLADAALRGERPPMALLSRRKRA</sequence>
<evidence type="ECO:0000313" key="2">
    <source>
        <dbReference type="EMBL" id="CAD8570622.1"/>
    </source>
</evidence>
<organism evidence="2">
    <name type="scientific">Cafeteria roenbergensis</name>
    <name type="common">Marine flagellate</name>
    <dbReference type="NCBI Taxonomy" id="33653"/>
    <lineage>
        <taxon>Eukaryota</taxon>
        <taxon>Sar</taxon>
        <taxon>Stramenopiles</taxon>
        <taxon>Bigyra</taxon>
        <taxon>Opalozoa</taxon>
        <taxon>Bicosoecida</taxon>
        <taxon>Cafeteriaceae</taxon>
        <taxon>Cafeteria</taxon>
    </lineage>
</organism>
<feature type="region of interest" description="Disordered" evidence="1">
    <location>
        <begin position="365"/>
        <end position="401"/>
    </location>
</feature>
<feature type="region of interest" description="Disordered" evidence="1">
    <location>
        <begin position="534"/>
        <end position="612"/>
    </location>
</feature>
<feature type="region of interest" description="Disordered" evidence="1">
    <location>
        <begin position="113"/>
        <end position="153"/>
    </location>
</feature>
<proteinExistence type="predicted"/>
<feature type="compositionally biased region" description="Low complexity" evidence="1">
    <location>
        <begin position="144"/>
        <end position="153"/>
    </location>
</feature>
<dbReference type="AlphaFoldDB" id="A0A7S0K6J0"/>
<name>A0A7S0K6J0_CAFRO</name>
<gene>
    <name evidence="2" type="ORF">CROE0942_LOCUS15002</name>
</gene>
<feature type="region of interest" description="Disordered" evidence="1">
    <location>
        <begin position="170"/>
        <end position="208"/>
    </location>
</feature>
<evidence type="ECO:0000256" key="1">
    <source>
        <dbReference type="SAM" id="MobiDB-lite"/>
    </source>
</evidence>
<dbReference type="EMBL" id="HBET01021928">
    <property type="protein sequence ID" value="CAD8570622.1"/>
    <property type="molecule type" value="Transcribed_RNA"/>
</dbReference>
<feature type="compositionally biased region" description="Acidic residues" evidence="1">
    <location>
        <begin position="177"/>
        <end position="188"/>
    </location>
</feature>
<reference evidence="2" key="1">
    <citation type="submission" date="2021-01" db="EMBL/GenBank/DDBJ databases">
        <authorList>
            <person name="Corre E."/>
            <person name="Pelletier E."/>
            <person name="Niang G."/>
            <person name="Scheremetjew M."/>
            <person name="Finn R."/>
            <person name="Kale V."/>
            <person name="Holt S."/>
            <person name="Cochrane G."/>
            <person name="Meng A."/>
            <person name="Brown T."/>
            <person name="Cohen L."/>
        </authorList>
    </citation>
    <scope>NUCLEOTIDE SEQUENCE</scope>
    <source>
        <strain evidence="2">E4-10</strain>
    </source>
</reference>
<feature type="compositionally biased region" description="Low complexity" evidence="1">
    <location>
        <begin position="570"/>
        <end position="595"/>
    </location>
</feature>
<feature type="region of interest" description="Disordered" evidence="1">
    <location>
        <begin position="25"/>
        <end position="46"/>
    </location>
</feature>
<feature type="compositionally biased region" description="Basic residues" evidence="1">
    <location>
        <begin position="552"/>
        <end position="569"/>
    </location>
</feature>
<feature type="compositionally biased region" description="Low complexity" evidence="1">
    <location>
        <begin position="189"/>
        <end position="201"/>
    </location>
</feature>
<feature type="compositionally biased region" description="Pro residues" evidence="1">
    <location>
        <begin position="365"/>
        <end position="378"/>
    </location>
</feature>